<name>W6UTI0_ECHGR</name>
<keyword evidence="2" id="KW-1185">Reference proteome</keyword>
<evidence type="ECO:0000313" key="2">
    <source>
        <dbReference type="Proteomes" id="UP000019149"/>
    </source>
</evidence>
<dbReference type="Proteomes" id="UP000019149">
    <property type="component" value="Unassembled WGS sequence"/>
</dbReference>
<dbReference type="KEGG" id="egl:EGR_00558"/>
<sequence length="100" mass="10800">MSLTPALLTAALPQVLKTSETTMGPTLLYLTDLKELFLTVFAAAHIYGASCPDMDLTIGAQLYHINVILVSIGKDPLWRGYFAHFGGCLALPIVRSSPHV</sequence>
<reference evidence="1 2" key="1">
    <citation type="journal article" date="2013" name="Nat. Genet.">
        <title>The genome of the hydatid tapeworm Echinococcus granulosus.</title>
        <authorList>
            <person name="Zheng H."/>
            <person name="Zhang W."/>
            <person name="Zhang L."/>
            <person name="Zhang Z."/>
            <person name="Li J."/>
            <person name="Lu G."/>
            <person name="Zhu Y."/>
            <person name="Wang Y."/>
            <person name="Huang Y."/>
            <person name="Liu J."/>
            <person name="Kang H."/>
            <person name="Chen J."/>
            <person name="Wang L."/>
            <person name="Chen A."/>
            <person name="Yu S."/>
            <person name="Gao Z."/>
            <person name="Jin L."/>
            <person name="Gu W."/>
            <person name="Wang Z."/>
            <person name="Zhao L."/>
            <person name="Shi B."/>
            <person name="Wen H."/>
            <person name="Lin R."/>
            <person name="Jones M.K."/>
            <person name="Brejova B."/>
            <person name="Vinar T."/>
            <person name="Zhao G."/>
            <person name="McManus D.P."/>
            <person name="Chen Z."/>
            <person name="Zhou Y."/>
            <person name="Wang S."/>
        </authorList>
    </citation>
    <scope>NUCLEOTIDE SEQUENCE [LARGE SCALE GENOMIC DNA]</scope>
</reference>
<dbReference type="GeneID" id="36336273"/>
<dbReference type="RefSeq" id="XP_024355804.1">
    <property type="nucleotide sequence ID" value="XM_024489807.1"/>
</dbReference>
<accession>W6UTI0</accession>
<dbReference type="CTD" id="36336273"/>
<comment type="caution">
    <text evidence="1">The sequence shown here is derived from an EMBL/GenBank/DDBJ whole genome shotgun (WGS) entry which is preliminary data.</text>
</comment>
<dbReference type="EMBL" id="APAU02000002">
    <property type="protein sequence ID" value="EUB64608.1"/>
    <property type="molecule type" value="Genomic_DNA"/>
</dbReference>
<protein>
    <submittedName>
        <fullName evidence="1">Uncharacterized protein</fullName>
    </submittedName>
</protein>
<dbReference type="AlphaFoldDB" id="W6UTI0"/>
<gene>
    <name evidence="1" type="ORF">EGR_00558</name>
</gene>
<proteinExistence type="predicted"/>
<organism evidence="1 2">
    <name type="scientific">Echinococcus granulosus</name>
    <name type="common">Hydatid tapeworm</name>
    <dbReference type="NCBI Taxonomy" id="6210"/>
    <lineage>
        <taxon>Eukaryota</taxon>
        <taxon>Metazoa</taxon>
        <taxon>Spiralia</taxon>
        <taxon>Lophotrochozoa</taxon>
        <taxon>Platyhelminthes</taxon>
        <taxon>Cestoda</taxon>
        <taxon>Eucestoda</taxon>
        <taxon>Cyclophyllidea</taxon>
        <taxon>Taeniidae</taxon>
        <taxon>Echinococcus</taxon>
        <taxon>Echinococcus granulosus group</taxon>
    </lineage>
</organism>
<evidence type="ECO:0000313" key="1">
    <source>
        <dbReference type="EMBL" id="EUB64608.1"/>
    </source>
</evidence>